<protein>
    <submittedName>
        <fullName evidence="3">Uncharacterized protein</fullName>
    </submittedName>
</protein>
<accession>A0A8S5P5Y3</accession>
<sequence>MIDAVLKLILAVLILSIIIFPIYVNLFKERLWEYVKQKLEEQEKHNKLVRNMKQRKKGNQGKSIIK</sequence>
<feature type="compositionally biased region" description="Basic residues" evidence="1">
    <location>
        <begin position="47"/>
        <end position="66"/>
    </location>
</feature>
<keyword evidence="2" id="KW-0812">Transmembrane</keyword>
<feature type="transmembrane region" description="Helical" evidence="2">
    <location>
        <begin position="6"/>
        <end position="27"/>
    </location>
</feature>
<feature type="region of interest" description="Disordered" evidence="1">
    <location>
        <begin position="46"/>
        <end position="66"/>
    </location>
</feature>
<keyword evidence="2" id="KW-0472">Membrane</keyword>
<name>A0A8S5P5Y3_9CAUD</name>
<organism evidence="3">
    <name type="scientific">Siphoviridae sp. ctsUY14</name>
    <dbReference type="NCBI Taxonomy" id="2825693"/>
    <lineage>
        <taxon>Viruses</taxon>
        <taxon>Duplodnaviria</taxon>
        <taxon>Heunggongvirae</taxon>
        <taxon>Uroviricota</taxon>
        <taxon>Caudoviricetes</taxon>
    </lineage>
</organism>
<dbReference type="EMBL" id="BK015346">
    <property type="protein sequence ID" value="DAE02486.1"/>
    <property type="molecule type" value="Genomic_DNA"/>
</dbReference>
<evidence type="ECO:0000256" key="2">
    <source>
        <dbReference type="SAM" id="Phobius"/>
    </source>
</evidence>
<keyword evidence="2" id="KW-1133">Transmembrane helix</keyword>
<proteinExistence type="predicted"/>
<evidence type="ECO:0000313" key="3">
    <source>
        <dbReference type="EMBL" id="DAE02486.1"/>
    </source>
</evidence>
<evidence type="ECO:0000256" key="1">
    <source>
        <dbReference type="SAM" id="MobiDB-lite"/>
    </source>
</evidence>
<reference evidence="3" key="1">
    <citation type="journal article" date="2021" name="Proc. Natl. Acad. Sci. U.S.A.">
        <title>A Catalog of Tens of Thousands of Viruses from Human Metagenomes Reveals Hidden Associations with Chronic Diseases.</title>
        <authorList>
            <person name="Tisza M.J."/>
            <person name="Buck C.B."/>
        </authorList>
    </citation>
    <scope>NUCLEOTIDE SEQUENCE</scope>
    <source>
        <strain evidence="3">CtsUY14</strain>
    </source>
</reference>